<organism evidence="1">
    <name type="scientific">marine metagenome</name>
    <dbReference type="NCBI Taxonomy" id="408172"/>
    <lineage>
        <taxon>unclassified sequences</taxon>
        <taxon>metagenomes</taxon>
        <taxon>ecological metagenomes</taxon>
    </lineage>
</organism>
<proteinExistence type="predicted"/>
<dbReference type="InterPro" id="IPR029063">
    <property type="entry name" value="SAM-dependent_MTases_sf"/>
</dbReference>
<reference evidence="1" key="1">
    <citation type="submission" date="2018-05" db="EMBL/GenBank/DDBJ databases">
        <authorList>
            <person name="Lanie J.A."/>
            <person name="Ng W.-L."/>
            <person name="Kazmierczak K.M."/>
            <person name="Andrzejewski T.M."/>
            <person name="Davidsen T.M."/>
            <person name="Wayne K.J."/>
            <person name="Tettelin H."/>
            <person name="Glass J.I."/>
            <person name="Rusch D."/>
            <person name="Podicherti R."/>
            <person name="Tsui H.-C.T."/>
            <person name="Winkler M.E."/>
        </authorList>
    </citation>
    <scope>NUCLEOTIDE SEQUENCE</scope>
</reference>
<feature type="non-terminal residue" evidence="1">
    <location>
        <position position="138"/>
    </location>
</feature>
<gene>
    <name evidence="1" type="ORF">METZ01_LOCUS515885</name>
</gene>
<dbReference type="AlphaFoldDB" id="A0A383F218"/>
<dbReference type="Gene3D" id="3.40.50.150">
    <property type="entry name" value="Vaccinia Virus protein VP39"/>
    <property type="match status" value="1"/>
</dbReference>
<evidence type="ECO:0000313" key="1">
    <source>
        <dbReference type="EMBL" id="SVE63031.1"/>
    </source>
</evidence>
<protein>
    <recommendedName>
        <fullName evidence="2">Methyltransferase FkbM domain-containing protein</fullName>
    </recommendedName>
</protein>
<accession>A0A383F218</accession>
<dbReference type="SUPFAM" id="SSF53335">
    <property type="entry name" value="S-adenosyl-L-methionine-dependent methyltransferases"/>
    <property type="match status" value="1"/>
</dbReference>
<sequence>MLINNTVDYLLNLSQFQDLDLANVYKDEPLHYVDVGARGGLHDLVTPFASNISVLGFEPDQKECKRLKNIKEVVDQWANFELEPIGLYNTKGRRKLYLHTVETNHSLLPANSIFVNRYGMEKFKVIGSTTVDVDLLDN</sequence>
<dbReference type="EMBL" id="UINC01230765">
    <property type="protein sequence ID" value="SVE63031.1"/>
    <property type="molecule type" value="Genomic_DNA"/>
</dbReference>
<evidence type="ECO:0008006" key="2">
    <source>
        <dbReference type="Google" id="ProtNLM"/>
    </source>
</evidence>
<name>A0A383F218_9ZZZZ</name>